<sequence length="287" mass="33198">MMQSQRKMIITRRPDFGVWLATRIVLTLSPILILRESSRDNHHFRCIVCGTEESSYSKLSRHAGMTNHKTLRCRAQPCDYLYSSTGGAYRNHFANSHPELLKCSECNESFLNQWRFEVHAYQTGHRAITCTHAECGKAFARIDIFQRHQKTHEDVVKRHPCKHCRKYRGENGFKRKDHLTQHLRNYHHIGEDDARNGTRILSFANMSCPVEDCVDYRGPGTAWKDLPFQKSSDRAQHMRKVHNESIYPCPEPGCDRVGGKGYIRRADLRAHLRKVHGTNGALEGDKK</sequence>
<dbReference type="Proteomes" id="UP000193144">
    <property type="component" value="Unassembled WGS sequence"/>
</dbReference>
<keyword evidence="4" id="KW-0862">Zinc</keyword>
<dbReference type="STRING" id="1231657.A0A1Y1YW64"/>
<dbReference type="AlphaFoldDB" id="A0A1Y1YW64"/>
<dbReference type="PROSITE" id="PS00028">
    <property type="entry name" value="ZINC_FINGER_C2H2_1"/>
    <property type="match status" value="1"/>
</dbReference>
<protein>
    <recommendedName>
        <fullName evidence="6">C2H2-type domain-containing protein</fullName>
    </recommendedName>
</protein>
<dbReference type="GO" id="GO:0000981">
    <property type="term" value="F:DNA-binding transcription factor activity, RNA polymerase II-specific"/>
    <property type="evidence" value="ECO:0007669"/>
    <property type="project" value="TreeGrafter"/>
</dbReference>
<feature type="domain" description="C2H2-type" evidence="6">
    <location>
        <begin position="128"/>
        <end position="152"/>
    </location>
</feature>
<dbReference type="InterPro" id="IPR013087">
    <property type="entry name" value="Znf_C2H2_type"/>
</dbReference>
<organism evidence="7 8">
    <name type="scientific">Clohesyomyces aquaticus</name>
    <dbReference type="NCBI Taxonomy" id="1231657"/>
    <lineage>
        <taxon>Eukaryota</taxon>
        <taxon>Fungi</taxon>
        <taxon>Dikarya</taxon>
        <taxon>Ascomycota</taxon>
        <taxon>Pezizomycotina</taxon>
        <taxon>Dothideomycetes</taxon>
        <taxon>Pleosporomycetidae</taxon>
        <taxon>Pleosporales</taxon>
        <taxon>Lindgomycetaceae</taxon>
        <taxon>Clohesyomyces</taxon>
    </lineage>
</organism>
<keyword evidence="3 5" id="KW-0863">Zinc-finger</keyword>
<dbReference type="GO" id="GO:0008270">
    <property type="term" value="F:zinc ion binding"/>
    <property type="evidence" value="ECO:0007669"/>
    <property type="project" value="UniProtKB-KW"/>
</dbReference>
<reference evidence="7 8" key="1">
    <citation type="submission" date="2016-07" db="EMBL/GenBank/DDBJ databases">
        <title>Pervasive Adenine N6-methylation of Active Genes in Fungi.</title>
        <authorList>
            <consortium name="DOE Joint Genome Institute"/>
            <person name="Mondo S.J."/>
            <person name="Dannebaum R.O."/>
            <person name="Kuo R.C."/>
            <person name="Labutti K."/>
            <person name="Haridas S."/>
            <person name="Kuo A."/>
            <person name="Salamov A."/>
            <person name="Ahrendt S.R."/>
            <person name="Lipzen A."/>
            <person name="Sullivan W."/>
            <person name="Andreopoulos W.B."/>
            <person name="Clum A."/>
            <person name="Lindquist E."/>
            <person name="Daum C."/>
            <person name="Ramamoorthy G.K."/>
            <person name="Gryganskyi A."/>
            <person name="Culley D."/>
            <person name="Magnuson J.K."/>
            <person name="James T.Y."/>
            <person name="O'Malley M.A."/>
            <person name="Stajich J.E."/>
            <person name="Spatafora J.W."/>
            <person name="Visel A."/>
            <person name="Grigoriev I.V."/>
        </authorList>
    </citation>
    <scope>NUCLEOTIDE SEQUENCE [LARGE SCALE GENOMIC DNA]</scope>
    <source>
        <strain evidence="7 8">CBS 115471</strain>
    </source>
</reference>
<gene>
    <name evidence="7" type="ORF">BCR34DRAFT_90324</name>
</gene>
<keyword evidence="1" id="KW-0479">Metal-binding</keyword>
<accession>A0A1Y1YW64</accession>
<dbReference type="GO" id="GO:0000977">
    <property type="term" value="F:RNA polymerase II transcription regulatory region sequence-specific DNA binding"/>
    <property type="evidence" value="ECO:0007669"/>
    <property type="project" value="TreeGrafter"/>
</dbReference>
<keyword evidence="2" id="KW-0677">Repeat</keyword>
<name>A0A1Y1YW64_9PLEO</name>
<evidence type="ECO:0000256" key="1">
    <source>
        <dbReference type="ARBA" id="ARBA00022723"/>
    </source>
</evidence>
<evidence type="ECO:0000256" key="2">
    <source>
        <dbReference type="ARBA" id="ARBA00022737"/>
    </source>
</evidence>
<dbReference type="PROSITE" id="PS50157">
    <property type="entry name" value="ZINC_FINGER_C2H2_2"/>
    <property type="match status" value="1"/>
</dbReference>
<dbReference type="PANTHER" id="PTHR24409:SF295">
    <property type="entry name" value="AZ2-RELATED"/>
    <property type="match status" value="1"/>
</dbReference>
<evidence type="ECO:0000256" key="3">
    <source>
        <dbReference type="ARBA" id="ARBA00022771"/>
    </source>
</evidence>
<evidence type="ECO:0000256" key="5">
    <source>
        <dbReference type="PROSITE-ProRule" id="PRU00042"/>
    </source>
</evidence>
<evidence type="ECO:0000256" key="4">
    <source>
        <dbReference type="ARBA" id="ARBA00022833"/>
    </source>
</evidence>
<dbReference type="GO" id="GO:0005634">
    <property type="term" value="C:nucleus"/>
    <property type="evidence" value="ECO:0007669"/>
    <property type="project" value="TreeGrafter"/>
</dbReference>
<evidence type="ECO:0000259" key="6">
    <source>
        <dbReference type="PROSITE" id="PS50157"/>
    </source>
</evidence>
<proteinExistence type="predicted"/>
<evidence type="ECO:0000313" key="8">
    <source>
        <dbReference type="Proteomes" id="UP000193144"/>
    </source>
</evidence>
<evidence type="ECO:0000313" key="7">
    <source>
        <dbReference type="EMBL" id="ORY01805.1"/>
    </source>
</evidence>
<dbReference type="InterPro" id="IPR036236">
    <property type="entry name" value="Znf_C2H2_sf"/>
</dbReference>
<dbReference type="OrthoDB" id="2687452at2759"/>
<dbReference type="PANTHER" id="PTHR24409">
    <property type="entry name" value="ZINC FINGER PROTEIN 142"/>
    <property type="match status" value="1"/>
</dbReference>
<dbReference type="SMART" id="SM00355">
    <property type="entry name" value="ZnF_C2H2"/>
    <property type="match status" value="7"/>
</dbReference>
<comment type="caution">
    <text evidence="7">The sequence shown here is derived from an EMBL/GenBank/DDBJ whole genome shotgun (WGS) entry which is preliminary data.</text>
</comment>
<dbReference type="SUPFAM" id="SSF57667">
    <property type="entry name" value="beta-beta-alpha zinc fingers"/>
    <property type="match status" value="1"/>
</dbReference>
<keyword evidence="8" id="KW-1185">Reference proteome</keyword>
<dbReference type="Gene3D" id="3.30.160.60">
    <property type="entry name" value="Classic Zinc Finger"/>
    <property type="match status" value="3"/>
</dbReference>
<dbReference type="EMBL" id="MCFA01000165">
    <property type="protein sequence ID" value="ORY01805.1"/>
    <property type="molecule type" value="Genomic_DNA"/>
</dbReference>